<dbReference type="Proteomes" id="UP000886887">
    <property type="component" value="Unassembled WGS sequence"/>
</dbReference>
<dbReference type="SUPFAM" id="SSF51658">
    <property type="entry name" value="Xylose isomerase-like"/>
    <property type="match status" value="1"/>
</dbReference>
<feature type="domain" description="Xylose isomerase-like TIM barrel" evidence="1">
    <location>
        <begin position="23"/>
        <end position="238"/>
    </location>
</feature>
<gene>
    <name evidence="2" type="ORF">IAB73_03020</name>
</gene>
<sequence length="280" mass="30083">MANPLHIFAFADEASPDLNGQIEAMRRNGLDGLEIRGVDGENISDISPKKAREVRERLDGVDLKVWSIGSPIGKIGMEEPLAPHLDKLRRTVELAHILGAQNIRMFSFYIPRGAQAADFRQAAIDRVGAMLAACEGSGVALCHENEKGIYGDTAGRCLELLTAFPQLQGVFDPANFVQCGQDTWQAWTMLAPRTKYLHIKDALRDGTVVPAGRGEGNVARIVAAFRAQGGAHVTVEPHLQVFSGMEALEQAGARSGVGAYAYASADEAFDTACAALRALI</sequence>
<dbReference type="InterPro" id="IPR050312">
    <property type="entry name" value="IolE/XylAMocC-like"/>
</dbReference>
<keyword evidence="2" id="KW-0413">Isomerase</keyword>
<dbReference type="PANTHER" id="PTHR12110">
    <property type="entry name" value="HYDROXYPYRUVATE ISOMERASE"/>
    <property type="match status" value="1"/>
</dbReference>
<dbReference type="InterPro" id="IPR036237">
    <property type="entry name" value="Xyl_isomerase-like_sf"/>
</dbReference>
<reference evidence="2" key="1">
    <citation type="submission" date="2020-10" db="EMBL/GenBank/DDBJ databases">
        <authorList>
            <person name="Gilroy R."/>
        </authorList>
    </citation>
    <scope>NUCLEOTIDE SEQUENCE</scope>
    <source>
        <strain evidence="2">ChiSxjej2B14-6234</strain>
    </source>
</reference>
<evidence type="ECO:0000313" key="3">
    <source>
        <dbReference type="Proteomes" id="UP000886887"/>
    </source>
</evidence>
<dbReference type="EMBL" id="DVFJ01000009">
    <property type="protein sequence ID" value="HIQ71165.1"/>
    <property type="molecule type" value="Genomic_DNA"/>
</dbReference>
<protein>
    <submittedName>
        <fullName evidence="2">Sugar phosphate isomerase/epimerase</fullName>
    </submittedName>
</protein>
<dbReference type="InterPro" id="IPR013022">
    <property type="entry name" value="Xyl_isomerase-like_TIM-brl"/>
</dbReference>
<evidence type="ECO:0000259" key="1">
    <source>
        <dbReference type="Pfam" id="PF01261"/>
    </source>
</evidence>
<proteinExistence type="predicted"/>
<evidence type="ECO:0000313" key="2">
    <source>
        <dbReference type="EMBL" id="HIQ71165.1"/>
    </source>
</evidence>
<reference evidence="2" key="2">
    <citation type="journal article" date="2021" name="PeerJ">
        <title>Extensive microbial diversity within the chicken gut microbiome revealed by metagenomics and culture.</title>
        <authorList>
            <person name="Gilroy R."/>
            <person name="Ravi A."/>
            <person name="Getino M."/>
            <person name="Pursley I."/>
            <person name="Horton D.L."/>
            <person name="Alikhan N.F."/>
            <person name="Baker D."/>
            <person name="Gharbi K."/>
            <person name="Hall N."/>
            <person name="Watson M."/>
            <person name="Adriaenssens E.M."/>
            <person name="Foster-Nyarko E."/>
            <person name="Jarju S."/>
            <person name="Secka A."/>
            <person name="Antonio M."/>
            <person name="Oren A."/>
            <person name="Chaudhuri R.R."/>
            <person name="La Ragione R."/>
            <person name="Hildebrand F."/>
            <person name="Pallen M.J."/>
        </authorList>
    </citation>
    <scope>NUCLEOTIDE SEQUENCE</scope>
    <source>
        <strain evidence="2">ChiSxjej2B14-6234</strain>
    </source>
</reference>
<dbReference type="PANTHER" id="PTHR12110:SF53">
    <property type="entry name" value="BLR5974 PROTEIN"/>
    <property type="match status" value="1"/>
</dbReference>
<accession>A0A9D1CQ14</accession>
<comment type="caution">
    <text evidence="2">The sequence shown here is derived from an EMBL/GenBank/DDBJ whole genome shotgun (WGS) entry which is preliminary data.</text>
</comment>
<dbReference type="Gene3D" id="3.20.20.150">
    <property type="entry name" value="Divalent-metal-dependent TIM barrel enzymes"/>
    <property type="match status" value="1"/>
</dbReference>
<dbReference type="GO" id="GO:0016853">
    <property type="term" value="F:isomerase activity"/>
    <property type="evidence" value="ECO:0007669"/>
    <property type="project" value="UniProtKB-KW"/>
</dbReference>
<dbReference type="Pfam" id="PF01261">
    <property type="entry name" value="AP_endonuc_2"/>
    <property type="match status" value="1"/>
</dbReference>
<name>A0A9D1CQ14_9FIRM</name>
<dbReference type="AlphaFoldDB" id="A0A9D1CQ14"/>
<organism evidence="2 3">
    <name type="scientific">Candidatus Onthenecus intestinigallinarum</name>
    <dbReference type="NCBI Taxonomy" id="2840875"/>
    <lineage>
        <taxon>Bacteria</taxon>
        <taxon>Bacillati</taxon>
        <taxon>Bacillota</taxon>
        <taxon>Clostridia</taxon>
        <taxon>Eubacteriales</taxon>
        <taxon>Candidatus Onthenecus</taxon>
    </lineage>
</organism>